<protein>
    <submittedName>
        <fullName evidence="1">Uncharacterized protein</fullName>
    </submittedName>
</protein>
<accession>A0A921ZE22</accession>
<dbReference type="AlphaFoldDB" id="A0A921ZE22"/>
<evidence type="ECO:0000313" key="2">
    <source>
        <dbReference type="Proteomes" id="UP000791440"/>
    </source>
</evidence>
<sequence>MLECGRVIGATPARRCRGLFNYGREDVGATAAGLQTVVPTTHLVMRPFGDDVKALSDRSRVPSADELKTICQ</sequence>
<name>A0A921ZE22_MANSE</name>
<keyword evidence="2" id="KW-1185">Reference proteome</keyword>
<gene>
    <name evidence="1" type="ORF">O3G_MSEX009347</name>
</gene>
<organism evidence="1 2">
    <name type="scientific">Manduca sexta</name>
    <name type="common">Tobacco hawkmoth</name>
    <name type="synonym">Tobacco hornworm</name>
    <dbReference type="NCBI Taxonomy" id="7130"/>
    <lineage>
        <taxon>Eukaryota</taxon>
        <taxon>Metazoa</taxon>
        <taxon>Ecdysozoa</taxon>
        <taxon>Arthropoda</taxon>
        <taxon>Hexapoda</taxon>
        <taxon>Insecta</taxon>
        <taxon>Pterygota</taxon>
        <taxon>Neoptera</taxon>
        <taxon>Endopterygota</taxon>
        <taxon>Lepidoptera</taxon>
        <taxon>Glossata</taxon>
        <taxon>Ditrysia</taxon>
        <taxon>Bombycoidea</taxon>
        <taxon>Sphingidae</taxon>
        <taxon>Sphinginae</taxon>
        <taxon>Sphingini</taxon>
        <taxon>Manduca</taxon>
    </lineage>
</organism>
<reference evidence="1" key="2">
    <citation type="submission" date="2020-12" db="EMBL/GenBank/DDBJ databases">
        <authorList>
            <person name="Kanost M."/>
        </authorList>
    </citation>
    <scope>NUCLEOTIDE SEQUENCE</scope>
</reference>
<dbReference type="Proteomes" id="UP000791440">
    <property type="component" value="Unassembled WGS sequence"/>
</dbReference>
<reference evidence="1" key="1">
    <citation type="journal article" date="2016" name="Insect Biochem. Mol. Biol.">
        <title>Multifaceted biological insights from a draft genome sequence of the tobacco hornworm moth, Manduca sexta.</title>
        <authorList>
            <person name="Kanost M.R."/>
            <person name="Arrese E.L."/>
            <person name="Cao X."/>
            <person name="Chen Y.R."/>
            <person name="Chellapilla S."/>
            <person name="Goldsmith M.R."/>
            <person name="Grosse-Wilde E."/>
            <person name="Heckel D.G."/>
            <person name="Herndon N."/>
            <person name="Jiang H."/>
            <person name="Papanicolaou A."/>
            <person name="Qu J."/>
            <person name="Soulages J.L."/>
            <person name="Vogel H."/>
            <person name="Walters J."/>
            <person name="Waterhouse R.M."/>
            <person name="Ahn S.J."/>
            <person name="Almeida F.C."/>
            <person name="An C."/>
            <person name="Aqrawi P."/>
            <person name="Bretschneider A."/>
            <person name="Bryant W.B."/>
            <person name="Bucks S."/>
            <person name="Chao H."/>
            <person name="Chevignon G."/>
            <person name="Christen J.M."/>
            <person name="Clarke D.F."/>
            <person name="Dittmer N.T."/>
            <person name="Ferguson L.C.F."/>
            <person name="Garavelou S."/>
            <person name="Gordon K.H.J."/>
            <person name="Gunaratna R.T."/>
            <person name="Han Y."/>
            <person name="Hauser F."/>
            <person name="He Y."/>
            <person name="Heidel-Fischer H."/>
            <person name="Hirsh A."/>
            <person name="Hu Y."/>
            <person name="Jiang H."/>
            <person name="Kalra D."/>
            <person name="Klinner C."/>
            <person name="Konig C."/>
            <person name="Kovar C."/>
            <person name="Kroll A.R."/>
            <person name="Kuwar S.S."/>
            <person name="Lee S.L."/>
            <person name="Lehman R."/>
            <person name="Li K."/>
            <person name="Li Z."/>
            <person name="Liang H."/>
            <person name="Lovelace S."/>
            <person name="Lu Z."/>
            <person name="Mansfield J.H."/>
            <person name="McCulloch K.J."/>
            <person name="Mathew T."/>
            <person name="Morton B."/>
            <person name="Muzny D.M."/>
            <person name="Neunemann D."/>
            <person name="Ongeri F."/>
            <person name="Pauchet Y."/>
            <person name="Pu L.L."/>
            <person name="Pyrousis I."/>
            <person name="Rao X.J."/>
            <person name="Redding A."/>
            <person name="Roesel C."/>
            <person name="Sanchez-Gracia A."/>
            <person name="Schaack S."/>
            <person name="Shukla A."/>
            <person name="Tetreau G."/>
            <person name="Wang Y."/>
            <person name="Xiong G.H."/>
            <person name="Traut W."/>
            <person name="Walsh T.K."/>
            <person name="Worley K.C."/>
            <person name="Wu D."/>
            <person name="Wu W."/>
            <person name="Wu Y.Q."/>
            <person name="Zhang X."/>
            <person name="Zou Z."/>
            <person name="Zucker H."/>
            <person name="Briscoe A.D."/>
            <person name="Burmester T."/>
            <person name="Clem R.J."/>
            <person name="Feyereisen R."/>
            <person name="Grimmelikhuijzen C.J.P."/>
            <person name="Hamodrakas S.J."/>
            <person name="Hansson B.S."/>
            <person name="Huguet E."/>
            <person name="Jermiin L.S."/>
            <person name="Lan Q."/>
            <person name="Lehman H.K."/>
            <person name="Lorenzen M."/>
            <person name="Merzendorfer H."/>
            <person name="Michalopoulos I."/>
            <person name="Morton D.B."/>
            <person name="Muthukrishnan S."/>
            <person name="Oakeshott J.G."/>
            <person name="Palmer W."/>
            <person name="Park Y."/>
            <person name="Passarelli A.L."/>
            <person name="Rozas J."/>
            <person name="Schwartz L.M."/>
            <person name="Smith W."/>
            <person name="Southgate A."/>
            <person name="Vilcinskas A."/>
            <person name="Vogt R."/>
            <person name="Wang P."/>
            <person name="Werren J."/>
            <person name="Yu X.Q."/>
            <person name="Zhou J.J."/>
            <person name="Brown S.J."/>
            <person name="Scherer S.E."/>
            <person name="Richards S."/>
            <person name="Blissard G.W."/>
        </authorList>
    </citation>
    <scope>NUCLEOTIDE SEQUENCE</scope>
</reference>
<proteinExistence type="predicted"/>
<evidence type="ECO:0000313" key="1">
    <source>
        <dbReference type="EMBL" id="KAG6455696.1"/>
    </source>
</evidence>
<dbReference type="EMBL" id="JH668496">
    <property type="protein sequence ID" value="KAG6455696.1"/>
    <property type="molecule type" value="Genomic_DNA"/>
</dbReference>
<comment type="caution">
    <text evidence="1">The sequence shown here is derived from an EMBL/GenBank/DDBJ whole genome shotgun (WGS) entry which is preliminary data.</text>
</comment>